<dbReference type="InterPro" id="IPR005467">
    <property type="entry name" value="His_kinase_dom"/>
</dbReference>
<dbReference type="Gene3D" id="3.30.565.10">
    <property type="entry name" value="Histidine kinase-like ATPase, C-terminal domain"/>
    <property type="match status" value="1"/>
</dbReference>
<reference evidence="4 5" key="1">
    <citation type="submission" date="2019-08" db="EMBL/GenBank/DDBJ databases">
        <title>Archangium and Cystobacter genomes.</title>
        <authorList>
            <person name="Chen I.-C.K."/>
            <person name="Wielgoss S."/>
        </authorList>
    </citation>
    <scope>NUCLEOTIDE SEQUENCE [LARGE SCALE GENOMIC DNA]</scope>
    <source>
        <strain evidence="4 5">Cbm 6</strain>
    </source>
</reference>
<keyword evidence="4" id="KW-0418">Kinase</keyword>
<accession>A0ABY9WMM7</accession>
<dbReference type="InterPro" id="IPR004358">
    <property type="entry name" value="Sig_transdc_His_kin-like_C"/>
</dbReference>
<name>A0ABY9WMM7_9BACT</name>
<dbReference type="Proteomes" id="UP001611383">
    <property type="component" value="Chromosome"/>
</dbReference>
<gene>
    <name evidence="4" type="ORF">F0U60_12760</name>
</gene>
<evidence type="ECO:0000259" key="3">
    <source>
        <dbReference type="PROSITE" id="PS50109"/>
    </source>
</evidence>
<dbReference type="EC" id="2.7.13.3" evidence="2"/>
<evidence type="ECO:0000313" key="5">
    <source>
        <dbReference type="Proteomes" id="UP001611383"/>
    </source>
</evidence>
<protein>
    <recommendedName>
        <fullName evidence="2">histidine kinase</fullName>
        <ecNumber evidence="2">2.7.13.3</ecNumber>
    </recommendedName>
</protein>
<dbReference type="SUPFAM" id="SSF55874">
    <property type="entry name" value="ATPase domain of HSP90 chaperone/DNA topoisomerase II/histidine kinase"/>
    <property type="match status" value="1"/>
</dbReference>
<dbReference type="InterPro" id="IPR003594">
    <property type="entry name" value="HATPase_dom"/>
</dbReference>
<keyword evidence="4" id="KW-0808">Transferase</keyword>
<dbReference type="CDD" id="cd00075">
    <property type="entry name" value="HATPase"/>
    <property type="match status" value="1"/>
</dbReference>
<dbReference type="EMBL" id="CP043494">
    <property type="protein sequence ID" value="WNG44868.1"/>
    <property type="molecule type" value="Genomic_DNA"/>
</dbReference>
<organism evidence="4 5">
    <name type="scientific">Archangium minus</name>
    <dbReference type="NCBI Taxonomy" id="83450"/>
    <lineage>
        <taxon>Bacteria</taxon>
        <taxon>Pseudomonadati</taxon>
        <taxon>Myxococcota</taxon>
        <taxon>Myxococcia</taxon>
        <taxon>Myxococcales</taxon>
        <taxon>Cystobacterineae</taxon>
        <taxon>Archangiaceae</taxon>
        <taxon>Archangium</taxon>
    </lineage>
</organism>
<feature type="domain" description="Histidine kinase" evidence="3">
    <location>
        <begin position="1"/>
        <end position="192"/>
    </location>
</feature>
<dbReference type="SMART" id="SM00387">
    <property type="entry name" value="HATPase_c"/>
    <property type="match status" value="1"/>
</dbReference>
<evidence type="ECO:0000256" key="2">
    <source>
        <dbReference type="ARBA" id="ARBA00012438"/>
    </source>
</evidence>
<dbReference type="PRINTS" id="PR00344">
    <property type="entry name" value="BCTRLSENSOR"/>
</dbReference>
<dbReference type="PANTHER" id="PTHR43065">
    <property type="entry name" value="SENSOR HISTIDINE KINASE"/>
    <property type="match status" value="1"/>
</dbReference>
<sequence>MTPSQAEIHERVQLILQQARRIDAIVRALVTFSHAGVTEGKSVPDIRVMLSPLLAEAAHLSRLGRKSADVTCVSHCPEGLEVVGNPQRLEQVFVNLITNAIDASPQGGRVELFAEETGEQVLVRVVDQGHGIPPELTQRIFEPFFTTKQPGEGTGLGLALVSSIVQEHGGTLEVDSQPGAGTTFTVTLPKAMARQSTL</sequence>
<proteinExistence type="predicted"/>
<dbReference type="Pfam" id="PF02518">
    <property type="entry name" value="HATPase_c"/>
    <property type="match status" value="1"/>
</dbReference>
<evidence type="ECO:0000313" key="4">
    <source>
        <dbReference type="EMBL" id="WNG44868.1"/>
    </source>
</evidence>
<dbReference type="GO" id="GO:0016301">
    <property type="term" value="F:kinase activity"/>
    <property type="evidence" value="ECO:0007669"/>
    <property type="project" value="UniProtKB-KW"/>
</dbReference>
<dbReference type="PROSITE" id="PS50109">
    <property type="entry name" value="HIS_KIN"/>
    <property type="match status" value="1"/>
</dbReference>
<comment type="catalytic activity">
    <reaction evidence="1">
        <text>ATP + protein L-histidine = ADP + protein N-phospho-L-histidine.</text>
        <dbReference type="EC" id="2.7.13.3"/>
    </reaction>
</comment>
<keyword evidence="5" id="KW-1185">Reference proteome</keyword>
<dbReference type="RefSeq" id="WP_395818540.1">
    <property type="nucleotide sequence ID" value="NZ_CP043494.1"/>
</dbReference>
<dbReference type="InterPro" id="IPR036890">
    <property type="entry name" value="HATPase_C_sf"/>
</dbReference>
<dbReference type="PANTHER" id="PTHR43065:SF42">
    <property type="entry name" value="TWO-COMPONENT SENSOR PPRA"/>
    <property type="match status" value="1"/>
</dbReference>
<evidence type="ECO:0000256" key="1">
    <source>
        <dbReference type="ARBA" id="ARBA00000085"/>
    </source>
</evidence>